<reference evidence="3" key="1">
    <citation type="submission" date="2016-10" db="EMBL/GenBank/DDBJ databases">
        <authorList>
            <person name="Varghese N."/>
            <person name="Submissions S."/>
        </authorList>
    </citation>
    <scope>NUCLEOTIDE SEQUENCE [LARGE SCALE GENOMIC DNA]</scope>
    <source>
        <strain evidence="3">CGMCC 1.11014</strain>
    </source>
</reference>
<dbReference type="RefSeq" id="WP_093559256.1">
    <property type="nucleotide sequence ID" value="NZ_FPBO01000036.1"/>
</dbReference>
<name>A0A1I7LSR6_9BURK</name>
<dbReference type="STRING" id="1035707.SAMN05216552_103681"/>
<dbReference type="OrthoDB" id="7605094at2"/>
<dbReference type="Pfam" id="PF13577">
    <property type="entry name" value="SnoaL_4"/>
    <property type="match status" value="1"/>
</dbReference>
<evidence type="ECO:0000313" key="2">
    <source>
        <dbReference type="EMBL" id="SFV12668.1"/>
    </source>
</evidence>
<dbReference type="EMBL" id="FPBO01000036">
    <property type="protein sequence ID" value="SFV12668.1"/>
    <property type="molecule type" value="Genomic_DNA"/>
</dbReference>
<dbReference type="InterPro" id="IPR032710">
    <property type="entry name" value="NTF2-like_dom_sf"/>
</dbReference>
<feature type="domain" description="SnoaL-like" evidence="1">
    <location>
        <begin position="5"/>
        <end position="130"/>
    </location>
</feature>
<organism evidence="2 3">
    <name type="scientific">Pseudoduganella namucuonensis</name>
    <dbReference type="NCBI Taxonomy" id="1035707"/>
    <lineage>
        <taxon>Bacteria</taxon>
        <taxon>Pseudomonadati</taxon>
        <taxon>Pseudomonadota</taxon>
        <taxon>Betaproteobacteria</taxon>
        <taxon>Burkholderiales</taxon>
        <taxon>Oxalobacteraceae</taxon>
        <taxon>Telluria group</taxon>
        <taxon>Pseudoduganella</taxon>
    </lineage>
</organism>
<keyword evidence="3" id="KW-1185">Reference proteome</keyword>
<dbReference type="CDD" id="cd00531">
    <property type="entry name" value="NTF2_like"/>
    <property type="match status" value="1"/>
</dbReference>
<sequence length="155" mass="17074">MLNADDYFAIQNLLHSYPYALDGGRFDAVGQLLGEADVYSGGSLMASKDAVAVASAFRDWVLVYEDGTPRTRHMLANLIIRPDGPERAIAQSYVMVFQQAATQPLQAIIGGDYLDRLAKVDGRWKIVERHMGNDLIGDLRCHGRDPGVVRPSRAN</sequence>
<evidence type="ECO:0000259" key="1">
    <source>
        <dbReference type="Pfam" id="PF13577"/>
    </source>
</evidence>
<accession>A0A1I7LSR6</accession>
<evidence type="ECO:0000313" key="3">
    <source>
        <dbReference type="Proteomes" id="UP000199391"/>
    </source>
</evidence>
<protein>
    <submittedName>
        <fullName evidence="2">SnoaL-like domain-containing protein</fullName>
    </submittedName>
</protein>
<dbReference type="InterPro" id="IPR037401">
    <property type="entry name" value="SnoaL-like"/>
</dbReference>
<dbReference type="AlphaFoldDB" id="A0A1I7LSR6"/>
<dbReference type="SUPFAM" id="SSF54427">
    <property type="entry name" value="NTF2-like"/>
    <property type="match status" value="1"/>
</dbReference>
<dbReference type="Gene3D" id="3.10.450.50">
    <property type="match status" value="1"/>
</dbReference>
<dbReference type="Proteomes" id="UP000199391">
    <property type="component" value="Unassembled WGS sequence"/>
</dbReference>
<gene>
    <name evidence="2" type="ORF">SAMN05216552_103681</name>
</gene>
<proteinExistence type="predicted"/>